<gene>
    <name evidence="2" type="ORF">E3N88_11958</name>
</gene>
<name>A0A5N6P498_9ASTR</name>
<dbReference type="EMBL" id="SZYD01000006">
    <property type="protein sequence ID" value="KAD5960486.1"/>
    <property type="molecule type" value="Genomic_DNA"/>
</dbReference>
<evidence type="ECO:0000256" key="1">
    <source>
        <dbReference type="SAM" id="MobiDB-lite"/>
    </source>
</evidence>
<reference evidence="2 3" key="1">
    <citation type="submission" date="2019-05" db="EMBL/GenBank/DDBJ databases">
        <title>Mikania micrantha, genome provides insights into the molecular mechanism of rapid growth.</title>
        <authorList>
            <person name="Liu B."/>
        </authorList>
    </citation>
    <scope>NUCLEOTIDE SEQUENCE [LARGE SCALE GENOMIC DNA]</scope>
    <source>
        <strain evidence="2">NLD-2019</strain>
        <tissue evidence="2">Leaf</tissue>
    </source>
</reference>
<proteinExistence type="predicted"/>
<keyword evidence="3" id="KW-1185">Reference proteome</keyword>
<feature type="compositionally biased region" description="Polar residues" evidence="1">
    <location>
        <begin position="1"/>
        <end position="14"/>
    </location>
</feature>
<dbReference type="Proteomes" id="UP000326396">
    <property type="component" value="Linkage Group LG14"/>
</dbReference>
<accession>A0A5N6P498</accession>
<comment type="caution">
    <text evidence="2">The sequence shown here is derived from an EMBL/GenBank/DDBJ whole genome shotgun (WGS) entry which is preliminary data.</text>
</comment>
<sequence length="243" mass="28329">MGDNSKFSGENRAQNGVRMLPESRNEDKTKIWPPWTRAGTFLQVWIIFLPAELRLNRNLSSEIINNINYLMTIKAMSLTLNVQKDSISVVSKFERRGRNCDKTSNDARNFALDVFTFNGRRIGANEYYNLPMVLMKKATWFIFNNCQEVKPFLEHLWDIPENNNVEDLLEDVNLLREDIAEEIVENVDVHGSNGYIDDFFDDEIDNSDHSMEDFDLELNLDDLDKETPTNDIENVNSDDDDYW</sequence>
<feature type="region of interest" description="Disordered" evidence="1">
    <location>
        <begin position="220"/>
        <end position="243"/>
    </location>
</feature>
<protein>
    <recommendedName>
        <fullName evidence="4">DUF4216 domain-containing protein</fullName>
    </recommendedName>
</protein>
<evidence type="ECO:0000313" key="3">
    <source>
        <dbReference type="Proteomes" id="UP000326396"/>
    </source>
</evidence>
<evidence type="ECO:0000313" key="2">
    <source>
        <dbReference type="EMBL" id="KAD5960486.1"/>
    </source>
</evidence>
<dbReference type="AlphaFoldDB" id="A0A5N6P498"/>
<dbReference type="OrthoDB" id="1878503at2759"/>
<feature type="region of interest" description="Disordered" evidence="1">
    <location>
        <begin position="1"/>
        <end position="25"/>
    </location>
</feature>
<evidence type="ECO:0008006" key="4">
    <source>
        <dbReference type="Google" id="ProtNLM"/>
    </source>
</evidence>
<organism evidence="2 3">
    <name type="scientific">Mikania micrantha</name>
    <name type="common">bitter vine</name>
    <dbReference type="NCBI Taxonomy" id="192012"/>
    <lineage>
        <taxon>Eukaryota</taxon>
        <taxon>Viridiplantae</taxon>
        <taxon>Streptophyta</taxon>
        <taxon>Embryophyta</taxon>
        <taxon>Tracheophyta</taxon>
        <taxon>Spermatophyta</taxon>
        <taxon>Magnoliopsida</taxon>
        <taxon>eudicotyledons</taxon>
        <taxon>Gunneridae</taxon>
        <taxon>Pentapetalae</taxon>
        <taxon>asterids</taxon>
        <taxon>campanulids</taxon>
        <taxon>Asterales</taxon>
        <taxon>Asteraceae</taxon>
        <taxon>Asteroideae</taxon>
        <taxon>Heliantheae alliance</taxon>
        <taxon>Eupatorieae</taxon>
        <taxon>Mikania</taxon>
    </lineage>
</organism>